<keyword evidence="3" id="KW-1185">Reference proteome</keyword>
<reference evidence="1 3" key="2">
    <citation type="journal article" date="2014" name="BMC Genomics">
        <title>An improved genome release (version Mt4.0) for the model legume Medicago truncatula.</title>
        <authorList>
            <person name="Tang H."/>
            <person name="Krishnakumar V."/>
            <person name="Bidwell S."/>
            <person name="Rosen B."/>
            <person name="Chan A."/>
            <person name="Zhou S."/>
            <person name="Gentzbittel L."/>
            <person name="Childs K.L."/>
            <person name="Yandell M."/>
            <person name="Gundlach H."/>
            <person name="Mayer K.F."/>
            <person name="Schwartz D.C."/>
            <person name="Town C.D."/>
        </authorList>
    </citation>
    <scope>GENOME REANNOTATION</scope>
    <source>
        <strain evidence="2 3">cv. Jemalong A17</strain>
    </source>
</reference>
<protein>
    <submittedName>
        <fullName evidence="1">PfkB-type carbohydrate kinase family protein, putative</fullName>
    </submittedName>
</protein>
<evidence type="ECO:0000313" key="1">
    <source>
        <dbReference type="EMBL" id="AES86664.1"/>
    </source>
</evidence>
<keyword evidence="1" id="KW-0418">Kinase</keyword>
<dbReference type="EMBL" id="CM001220">
    <property type="protein sequence ID" value="AES86664.1"/>
    <property type="molecule type" value="Genomic_DNA"/>
</dbReference>
<dbReference type="Proteomes" id="UP000002051">
    <property type="component" value="Chromosome 4"/>
</dbReference>
<accession>G7JJC8</accession>
<dbReference type="STRING" id="3880.G7JJC8"/>
<keyword evidence="1" id="KW-0808">Transferase</keyword>
<dbReference type="GO" id="GO:0016301">
    <property type="term" value="F:kinase activity"/>
    <property type="evidence" value="ECO:0007669"/>
    <property type="project" value="UniProtKB-KW"/>
</dbReference>
<sequence>MVMIKYKLFDLHRTAEIQATSLFLYVVVKGLSLEECCNVGACSDGSVIRSLGEVTLDN</sequence>
<dbReference type="PaxDb" id="3880-AES86664"/>
<name>G7JJC8_MEDTR</name>
<reference evidence="2" key="3">
    <citation type="submission" date="2015-04" db="UniProtKB">
        <authorList>
            <consortium name="EnsemblPlants"/>
        </authorList>
    </citation>
    <scope>IDENTIFICATION</scope>
    <source>
        <strain evidence="2">cv. Jemalong A17</strain>
    </source>
</reference>
<evidence type="ECO:0000313" key="3">
    <source>
        <dbReference type="Proteomes" id="UP000002051"/>
    </source>
</evidence>
<dbReference type="EnsemblPlants" id="AES86664">
    <property type="protein sequence ID" value="AES86664"/>
    <property type="gene ID" value="MTR_4g012760"/>
</dbReference>
<dbReference type="HOGENOM" id="CLU_2982061_0_0_1"/>
<gene>
    <name evidence="1" type="ordered locus">MTR_4g012760</name>
</gene>
<organism evidence="1 3">
    <name type="scientific">Medicago truncatula</name>
    <name type="common">Barrel medic</name>
    <name type="synonym">Medicago tribuloides</name>
    <dbReference type="NCBI Taxonomy" id="3880"/>
    <lineage>
        <taxon>Eukaryota</taxon>
        <taxon>Viridiplantae</taxon>
        <taxon>Streptophyta</taxon>
        <taxon>Embryophyta</taxon>
        <taxon>Tracheophyta</taxon>
        <taxon>Spermatophyta</taxon>
        <taxon>Magnoliopsida</taxon>
        <taxon>eudicotyledons</taxon>
        <taxon>Gunneridae</taxon>
        <taxon>Pentapetalae</taxon>
        <taxon>rosids</taxon>
        <taxon>fabids</taxon>
        <taxon>Fabales</taxon>
        <taxon>Fabaceae</taxon>
        <taxon>Papilionoideae</taxon>
        <taxon>50 kb inversion clade</taxon>
        <taxon>NPAAA clade</taxon>
        <taxon>Hologalegina</taxon>
        <taxon>IRL clade</taxon>
        <taxon>Trifolieae</taxon>
        <taxon>Medicago</taxon>
    </lineage>
</organism>
<proteinExistence type="predicted"/>
<dbReference type="AlphaFoldDB" id="G7JJC8"/>
<reference evidence="1 3" key="1">
    <citation type="journal article" date="2011" name="Nature">
        <title>The Medicago genome provides insight into the evolution of rhizobial symbioses.</title>
        <authorList>
            <person name="Young N.D."/>
            <person name="Debelle F."/>
            <person name="Oldroyd G.E."/>
            <person name="Geurts R."/>
            <person name="Cannon S.B."/>
            <person name="Udvardi M.K."/>
            <person name="Benedito V.A."/>
            <person name="Mayer K.F."/>
            <person name="Gouzy J."/>
            <person name="Schoof H."/>
            <person name="Van de Peer Y."/>
            <person name="Proost S."/>
            <person name="Cook D.R."/>
            <person name="Meyers B.C."/>
            <person name="Spannagl M."/>
            <person name="Cheung F."/>
            <person name="De Mita S."/>
            <person name="Krishnakumar V."/>
            <person name="Gundlach H."/>
            <person name="Zhou S."/>
            <person name="Mudge J."/>
            <person name="Bharti A.K."/>
            <person name="Murray J.D."/>
            <person name="Naoumkina M.A."/>
            <person name="Rosen B."/>
            <person name="Silverstein K.A."/>
            <person name="Tang H."/>
            <person name="Rombauts S."/>
            <person name="Zhao P.X."/>
            <person name="Zhou P."/>
            <person name="Barbe V."/>
            <person name="Bardou P."/>
            <person name="Bechner M."/>
            <person name="Bellec A."/>
            <person name="Berger A."/>
            <person name="Berges H."/>
            <person name="Bidwell S."/>
            <person name="Bisseling T."/>
            <person name="Choisne N."/>
            <person name="Couloux A."/>
            <person name="Denny R."/>
            <person name="Deshpande S."/>
            <person name="Dai X."/>
            <person name="Doyle J.J."/>
            <person name="Dudez A.M."/>
            <person name="Farmer A.D."/>
            <person name="Fouteau S."/>
            <person name="Franken C."/>
            <person name="Gibelin C."/>
            <person name="Gish J."/>
            <person name="Goldstein S."/>
            <person name="Gonzalez A.J."/>
            <person name="Green P.J."/>
            <person name="Hallab A."/>
            <person name="Hartog M."/>
            <person name="Hua A."/>
            <person name="Humphray S.J."/>
            <person name="Jeong D.H."/>
            <person name="Jing Y."/>
            <person name="Jocker A."/>
            <person name="Kenton S.M."/>
            <person name="Kim D.J."/>
            <person name="Klee K."/>
            <person name="Lai H."/>
            <person name="Lang C."/>
            <person name="Lin S."/>
            <person name="Macmil S.L."/>
            <person name="Magdelenat G."/>
            <person name="Matthews L."/>
            <person name="McCorrison J."/>
            <person name="Monaghan E.L."/>
            <person name="Mun J.H."/>
            <person name="Najar F.Z."/>
            <person name="Nicholson C."/>
            <person name="Noirot C."/>
            <person name="O'Bleness M."/>
            <person name="Paule C.R."/>
            <person name="Poulain J."/>
            <person name="Prion F."/>
            <person name="Qin B."/>
            <person name="Qu C."/>
            <person name="Retzel E.F."/>
            <person name="Riddle C."/>
            <person name="Sallet E."/>
            <person name="Samain S."/>
            <person name="Samson N."/>
            <person name="Sanders I."/>
            <person name="Saurat O."/>
            <person name="Scarpelli C."/>
            <person name="Schiex T."/>
            <person name="Segurens B."/>
            <person name="Severin A.J."/>
            <person name="Sherrier D.J."/>
            <person name="Shi R."/>
            <person name="Sims S."/>
            <person name="Singer S.R."/>
            <person name="Sinharoy S."/>
            <person name="Sterck L."/>
            <person name="Viollet A."/>
            <person name="Wang B.B."/>
            <person name="Wang K."/>
            <person name="Wang M."/>
            <person name="Wang X."/>
            <person name="Warfsmann J."/>
            <person name="Weissenbach J."/>
            <person name="White D.D."/>
            <person name="White J.D."/>
            <person name="Wiley G.B."/>
            <person name="Wincker P."/>
            <person name="Xing Y."/>
            <person name="Yang L."/>
            <person name="Yao Z."/>
            <person name="Ying F."/>
            <person name="Zhai J."/>
            <person name="Zhou L."/>
            <person name="Zuber A."/>
            <person name="Denarie J."/>
            <person name="Dixon R.A."/>
            <person name="May G.D."/>
            <person name="Schwartz D.C."/>
            <person name="Rogers J."/>
            <person name="Quetier F."/>
            <person name="Town C.D."/>
            <person name="Roe B.A."/>
        </authorList>
    </citation>
    <scope>NUCLEOTIDE SEQUENCE [LARGE SCALE GENOMIC DNA]</scope>
    <source>
        <strain evidence="1">A17</strain>
        <strain evidence="2 3">cv. Jemalong A17</strain>
    </source>
</reference>
<evidence type="ECO:0000313" key="2">
    <source>
        <dbReference type="EnsemblPlants" id="AES86664"/>
    </source>
</evidence>